<evidence type="ECO:0000256" key="1">
    <source>
        <dbReference type="SAM" id="MobiDB-lite"/>
    </source>
</evidence>
<feature type="region of interest" description="Disordered" evidence="1">
    <location>
        <begin position="66"/>
        <end position="90"/>
    </location>
</feature>
<evidence type="ECO:0000313" key="3">
    <source>
        <dbReference type="Proteomes" id="UP000185911"/>
    </source>
</evidence>
<gene>
    <name evidence="2" type="ORF">BLL52_3904</name>
</gene>
<sequence length="90" mass="9855">MGRDDCAGVGLCSSAAWRVVCDEGAQIPGNSDFHLRENPFFRTVWGATLCPMRLKVLSVCCAQPCSSSPTAQCGPHRHHPTQAGWRRSHF</sequence>
<comment type="caution">
    <text evidence="2">The sequence shown here is derived from an EMBL/GenBank/DDBJ whole genome shotgun (WGS) entry which is preliminary data.</text>
</comment>
<protein>
    <submittedName>
        <fullName evidence="2">Uncharacterized protein</fullName>
    </submittedName>
</protein>
<organism evidence="2 3">
    <name type="scientific">Rhodoferax antarcticus ANT.BR</name>
    <dbReference type="NCBI Taxonomy" id="1111071"/>
    <lineage>
        <taxon>Bacteria</taxon>
        <taxon>Pseudomonadati</taxon>
        <taxon>Pseudomonadota</taxon>
        <taxon>Betaproteobacteria</taxon>
        <taxon>Burkholderiales</taxon>
        <taxon>Comamonadaceae</taxon>
        <taxon>Rhodoferax</taxon>
    </lineage>
</organism>
<reference evidence="2 3" key="1">
    <citation type="submission" date="2017-01" db="EMBL/GenBank/DDBJ databases">
        <title>Genome sequence of Rhodoferax antarcticus ANT.BR, a psychrophilic purple nonsulfur bacterium from an Antarctic microbial mat.</title>
        <authorList>
            <person name="Baker J."/>
            <person name="Riester C."/>
            <person name="Skinner B."/>
            <person name="Newell A."/>
            <person name="Swingley W."/>
            <person name="Madigan M."/>
            <person name="Jung D."/>
            <person name="Asao M."/>
            <person name="Chen M."/>
            <person name="Loughlin P."/>
            <person name="Pan H."/>
            <person name="Lin S."/>
            <person name="Li N."/>
            <person name="Shaw J."/>
            <person name="Prado M."/>
            <person name="Sherman C."/>
            <person name="Li X."/>
            <person name="Tang J."/>
            <person name="Blankenship R."/>
            <person name="Zhao T."/>
            <person name="Touchman J."/>
            <person name="Sattley M."/>
        </authorList>
    </citation>
    <scope>NUCLEOTIDE SEQUENCE [LARGE SCALE GENOMIC DNA]</scope>
    <source>
        <strain evidence="2 3">ANT.BR</strain>
    </source>
</reference>
<keyword evidence="3" id="KW-1185">Reference proteome</keyword>
<dbReference type="AlphaFoldDB" id="A0A1Q8YAL2"/>
<feature type="compositionally biased region" description="Basic residues" evidence="1">
    <location>
        <begin position="75"/>
        <end position="90"/>
    </location>
</feature>
<proteinExistence type="predicted"/>
<dbReference type="Proteomes" id="UP000185911">
    <property type="component" value="Unassembled WGS sequence"/>
</dbReference>
<evidence type="ECO:0000313" key="2">
    <source>
        <dbReference type="EMBL" id="OLP05084.1"/>
    </source>
</evidence>
<name>A0A1Q8YAL2_9BURK</name>
<accession>A0A1Q8YAL2</accession>
<dbReference type="EMBL" id="MSYM01000018">
    <property type="protein sequence ID" value="OLP05084.1"/>
    <property type="molecule type" value="Genomic_DNA"/>
</dbReference>